<accession>A0AAV8WEL9</accession>
<reference evidence="2 3" key="1">
    <citation type="journal article" date="2023" name="Insect Mol. Biol.">
        <title>Genome sequencing provides insights into the evolution of gene families encoding plant cell wall-degrading enzymes in longhorned beetles.</title>
        <authorList>
            <person name="Shin N.R."/>
            <person name="Okamura Y."/>
            <person name="Kirsch R."/>
            <person name="Pauchet Y."/>
        </authorList>
    </citation>
    <scope>NUCLEOTIDE SEQUENCE [LARGE SCALE GENOMIC DNA]</scope>
    <source>
        <strain evidence="2">EAD_L_NR</strain>
    </source>
</reference>
<protein>
    <submittedName>
        <fullName evidence="2">Uncharacterized protein</fullName>
    </submittedName>
</protein>
<dbReference type="SUPFAM" id="SSF49265">
    <property type="entry name" value="Fibronectin type III"/>
    <property type="match status" value="1"/>
</dbReference>
<feature type="signal peptide" evidence="1">
    <location>
        <begin position="1"/>
        <end position="19"/>
    </location>
</feature>
<dbReference type="InterPro" id="IPR036116">
    <property type="entry name" value="FN3_sf"/>
</dbReference>
<keyword evidence="3" id="KW-1185">Reference proteome</keyword>
<feature type="chain" id="PRO_5043720576" evidence="1">
    <location>
        <begin position="20"/>
        <end position="317"/>
    </location>
</feature>
<dbReference type="Proteomes" id="UP001159042">
    <property type="component" value="Unassembled WGS sequence"/>
</dbReference>
<keyword evidence="1" id="KW-0732">Signal</keyword>
<dbReference type="AlphaFoldDB" id="A0AAV8WEL9"/>
<dbReference type="EMBL" id="JANEYG010000002">
    <property type="protein sequence ID" value="KAJ8925180.1"/>
    <property type="molecule type" value="Genomic_DNA"/>
</dbReference>
<sequence length="317" mass="35100">MVHRAFLVVLVVFCAVANGQNCVPRSVSDMHLSQNGTLSWSVSPQETCTISHFTVNLRRSGADEQEFTTNATSVDVSNHIPFCQFWQFRVTAVSVDSTAGSTHLLLAKRVLPDVSLIATTYLNITSGEGHLLLAWDTNDDEYRSCADSFRVTVYDEDNGILSDHYRTERYLSLDYLSYCVTYQFEVRAINNDFPSEEGPSRLQVFEMPRAVQLAPRLRSVSTGATWANTTWILENIDQNGCPIRMLYVDGGNYFNISLPIVDEPTLGSVERDPVELNLQSLKPSSMYLLKVSVENSAGASIPAVVGVQTTDLAPGKV</sequence>
<gene>
    <name evidence="2" type="ORF">NQ315_001365</name>
</gene>
<organism evidence="2 3">
    <name type="scientific">Exocentrus adspersus</name>
    <dbReference type="NCBI Taxonomy" id="1586481"/>
    <lineage>
        <taxon>Eukaryota</taxon>
        <taxon>Metazoa</taxon>
        <taxon>Ecdysozoa</taxon>
        <taxon>Arthropoda</taxon>
        <taxon>Hexapoda</taxon>
        <taxon>Insecta</taxon>
        <taxon>Pterygota</taxon>
        <taxon>Neoptera</taxon>
        <taxon>Endopterygota</taxon>
        <taxon>Coleoptera</taxon>
        <taxon>Polyphaga</taxon>
        <taxon>Cucujiformia</taxon>
        <taxon>Chrysomeloidea</taxon>
        <taxon>Cerambycidae</taxon>
        <taxon>Lamiinae</taxon>
        <taxon>Acanthocinini</taxon>
        <taxon>Exocentrus</taxon>
    </lineage>
</organism>
<name>A0AAV8WEL9_9CUCU</name>
<proteinExistence type="predicted"/>
<evidence type="ECO:0000256" key="1">
    <source>
        <dbReference type="SAM" id="SignalP"/>
    </source>
</evidence>
<evidence type="ECO:0000313" key="2">
    <source>
        <dbReference type="EMBL" id="KAJ8925180.1"/>
    </source>
</evidence>
<evidence type="ECO:0000313" key="3">
    <source>
        <dbReference type="Proteomes" id="UP001159042"/>
    </source>
</evidence>
<comment type="caution">
    <text evidence="2">The sequence shown here is derived from an EMBL/GenBank/DDBJ whole genome shotgun (WGS) entry which is preliminary data.</text>
</comment>